<dbReference type="PROSITE" id="PS51450">
    <property type="entry name" value="LRR"/>
    <property type="match status" value="3"/>
</dbReference>
<dbReference type="GeneTree" id="ENSGT00940000162914"/>
<dbReference type="SUPFAM" id="SSF52047">
    <property type="entry name" value="RNI-like"/>
    <property type="match status" value="1"/>
</dbReference>
<evidence type="ECO:0000256" key="2">
    <source>
        <dbReference type="ARBA" id="ARBA00022737"/>
    </source>
</evidence>
<dbReference type="FunFam" id="3.80.10.10:FF:002852">
    <property type="entry name" value="Si:ch211-191d15.2"/>
    <property type="match status" value="1"/>
</dbReference>
<dbReference type="AlphaFoldDB" id="A0A8D2I960"/>
<dbReference type="GO" id="GO:0005615">
    <property type="term" value="C:extracellular space"/>
    <property type="evidence" value="ECO:0007669"/>
    <property type="project" value="Ensembl"/>
</dbReference>
<feature type="compositionally biased region" description="Acidic residues" evidence="3">
    <location>
        <begin position="544"/>
        <end position="553"/>
    </location>
</feature>
<dbReference type="GO" id="GO:0030198">
    <property type="term" value="P:extracellular matrix organization"/>
    <property type="evidence" value="ECO:0007669"/>
    <property type="project" value="Ensembl"/>
</dbReference>
<dbReference type="GO" id="GO:0030512">
    <property type="term" value="P:negative regulation of transforming growth factor beta receptor signaling pathway"/>
    <property type="evidence" value="ECO:0007669"/>
    <property type="project" value="Ensembl"/>
</dbReference>
<gene>
    <name evidence="4" type="primary">LOC113186599</name>
</gene>
<dbReference type="Ensembl" id="ENSUPAT00010031669.1">
    <property type="protein sequence ID" value="ENSUPAP00010027833.1"/>
    <property type="gene ID" value="ENSUPAG00010021978.1"/>
</dbReference>
<dbReference type="InterPro" id="IPR050333">
    <property type="entry name" value="SLRP"/>
</dbReference>
<organism evidence="4 5">
    <name type="scientific">Urocitellus parryii</name>
    <name type="common">Arctic ground squirrel</name>
    <name type="synonym">Spermophilus parryii</name>
    <dbReference type="NCBI Taxonomy" id="9999"/>
    <lineage>
        <taxon>Eukaryota</taxon>
        <taxon>Metazoa</taxon>
        <taxon>Chordata</taxon>
        <taxon>Craniata</taxon>
        <taxon>Vertebrata</taxon>
        <taxon>Euteleostomi</taxon>
        <taxon>Mammalia</taxon>
        <taxon>Eutheria</taxon>
        <taxon>Euarchontoglires</taxon>
        <taxon>Glires</taxon>
        <taxon>Rodentia</taxon>
        <taxon>Sciuromorpha</taxon>
        <taxon>Sciuridae</taxon>
        <taxon>Xerinae</taxon>
        <taxon>Marmotini</taxon>
        <taxon>Urocitellus</taxon>
    </lineage>
</organism>
<dbReference type="GO" id="GO:0000122">
    <property type="term" value="P:negative regulation of transcription by RNA polymerase II"/>
    <property type="evidence" value="ECO:0007669"/>
    <property type="project" value="Ensembl"/>
</dbReference>
<evidence type="ECO:0000313" key="4">
    <source>
        <dbReference type="Ensembl" id="ENSUPAP00010027833.1"/>
    </source>
</evidence>
<accession>A0A8D2I960</accession>
<dbReference type="GO" id="GO:0005614">
    <property type="term" value="C:interstitial matrix"/>
    <property type="evidence" value="ECO:0007669"/>
    <property type="project" value="Ensembl"/>
</dbReference>
<name>A0A8D2I960_UROPR</name>
<dbReference type="InterPro" id="IPR032675">
    <property type="entry name" value="LRR_dom_sf"/>
</dbReference>
<protein>
    <submittedName>
        <fullName evidence="4">Nephrocan-like</fullName>
    </submittedName>
</protein>
<dbReference type="PANTHER" id="PTHR45712">
    <property type="entry name" value="AGAP008170-PA"/>
    <property type="match status" value="1"/>
</dbReference>
<dbReference type="SMART" id="SM00369">
    <property type="entry name" value="LRR_TYP"/>
    <property type="match status" value="10"/>
</dbReference>
<feature type="region of interest" description="Disordered" evidence="3">
    <location>
        <begin position="522"/>
        <end position="553"/>
    </location>
</feature>
<dbReference type="SMART" id="SM00365">
    <property type="entry name" value="LRR_SD22"/>
    <property type="match status" value="5"/>
</dbReference>
<dbReference type="GeneID" id="113186599"/>
<evidence type="ECO:0000313" key="5">
    <source>
        <dbReference type="Proteomes" id="UP000694417"/>
    </source>
</evidence>
<dbReference type="PANTHER" id="PTHR45712:SF1">
    <property type="entry name" value="NEPHROCAN"/>
    <property type="match status" value="1"/>
</dbReference>
<sequence>MVSASKLERPEGENRVHVAETNGFRQFDFTVGGSGSKASWESCCSGVQGQKRENSDGFSPNCPGRCSCDSEQSVQCYRVMEVPSGIPSTTKRLYISHSKIQHLQQSNFTRMLALEDFILLASGTESVENDTFKILNTLKTLELWKNKLRRVPRALPASLEVLKLNDNSIYVLHGSDFEGLKKLKVLELKNNLISSLSPSVLSSLVSLQSLMVDDNNIESVTGPFILPHLKHMSMENNKLHLISGGFFTSLQSLQFLSFSGNFLTKIPINLPKSLLSLKMERNQLKVVRFQDMKHLESLSHLYLSENLLSSIDGAQILANLTTLEISQNQLQTLPFRLPVRLQKLDCSNNLIQKVTAQDFQDLPDLKHLFLDNNVVSLFEAGALQKCSQLSNLALEQNLLLSIPLRLPKTLARLDLKGNAIQDIAERELKDLKQLQVLNLRNNKISALDLKALEGLPRLRHLYLDGNPWNCTCTLLRAREILKAKGTDVKGGRCAAPAEQQGESWMSSKKIMKQCEQHLYLTEKSKEVKKKPKPEESSSIKLIMDDDDYDYEID</sequence>
<dbReference type="SUPFAM" id="SSF52058">
    <property type="entry name" value="L domain-like"/>
    <property type="match status" value="1"/>
</dbReference>
<evidence type="ECO:0000256" key="1">
    <source>
        <dbReference type="ARBA" id="ARBA00022614"/>
    </source>
</evidence>
<proteinExistence type="predicted"/>
<evidence type="ECO:0000256" key="3">
    <source>
        <dbReference type="SAM" id="MobiDB-lite"/>
    </source>
</evidence>
<dbReference type="Proteomes" id="UP000694417">
    <property type="component" value="Unplaced"/>
</dbReference>
<dbReference type="Pfam" id="PF13855">
    <property type="entry name" value="LRR_8"/>
    <property type="match status" value="3"/>
</dbReference>
<dbReference type="InterPro" id="IPR001611">
    <property type="entry name" value="Leu-rich_rpt"/>
</dbReference>
<reference evidence="4" key="2">
    <citation type="submission" date="2025-09" db="UniProtKB">
        <authorList>
            <consortium name="Ensembl"/>
        </authorList>
    </citation>
    <scope>IDENTIFICATION</scope>
</reference>
<keyword evidence="1" id="KW-0433">Leucine-rich repeat</keyword>
<dbReference type="Gene3D" id="3.80.10.10">
    <property type="entry name" value="Ribonuclease Inhibitor"/>
    <property type="match status" value="5"/>
</dbReference>
<dbReference type="InterPro" id="IPR003591">
    <property type="entry name" value="Leu-rich_rpt_typical-subtyp"/>
</dbReference>
<keyword evidence="5" id="KW-1185">Reference proteome</keyword>
<reference evidence="4" key="1">
    <citation type="submission" date="2025-08" db="UniProtKB">
        <authorList>
            <consortium name="Ensembl"/>
        </authorList>
    </citation>
    <scope>IDENTIFICATION</scope>
</reference>
<keyword evidence="2" id="KW-0677">Repeat</keyword>
<dbReference type="RefSeq" id="XP_026249869.1">
    <property type="nucleotide sequence ID" value="XM_026394084.1"/>
</dbReference>